<evidence type="ECO:0000256" key="3">
    <source>
        <dbReference type="ARBA" id="ARBA00022723"/>
    </source>
</evidence>
<dbReference type="InterPro" id="IPR035500">
    <property type="entry name" value="NHR-like_dom_sf"/>
</dbReference>
<keyword evidence="4 11" id="KW-0863">Zinc-finger</keyword>
<dbReference type="Pfam" id="PF00105">
    <property type="entry name" value="zf-C4"/>
    <property type="match status" value="1"/>
</dbReference>
<dbReference type="FunFam" id="3.30.50.10:FF:000030">
    <property type="entry name" value="Nuclear Hormone Receptor family"/>
    <property type="match status" value="1"/>
</dbReference>
<evidence type="ECO:0000256" key="9">
    <source>
        <dbReference type="ARBA" id="ARBA00023170"/>
    </source>
</evidence>
<dbReference type="InterPro" id="IPR049636">
    <property type="entry name" value="HNF4-like_DBD"/>
</dbReference>
<evidence type="ECO:0000256" key="1">
    <source>
        <dbReference type="ARBA" id="ARBA00004123"/>
    </source>
</evidence>
<evidence type="ECO:0000256" key="5">
    <source>
        <dbReference type="ARBA" id="ARBA00022833"/>
    </source>
</evidence>
<proteinExistence type="inferred from homology"/>
<dbReference type="SUPFAM" id="SSF57716">
    <property type="entry name" value="Glucocorticoid receptor-like (DNA-binding domain)"/>
    <property type="match status" value="1"/>
</dbReference>
<dbReference type="AlphaFoldDB" id="A0A914DLQ7"/>
<dbReference type="InterPro" id="IPR013088">
    <property type="entry name" value="Znf_NHR/GATA"/>
</dbReference>
<reference evidence="16" key="1">
    <citation type="submission" date="2022-11" db="UniProtKB">
        <authorList>
            <consortium name="WormBaseParasite"/>
        </authorList>
    </citation>
    <scope>IDENTIFICATION</scope>
</reference>
<dbReference type="Pfam" id="PF00104">
    <property type="entry name" value="Hormone_recep"/>
    <property type="match status" value="2"/>
</dbReference>
<dbReference type="SUPFAM" id="SSF48508">
    <property type="entry name" value="Nuclear receptor ligand-binding domain"/>
    <property type="match status" value="2"/>
</dbReference>
<feature type="region of interest" description="Disordered" evidence="12">
    <location>
        <begin position="88"/>
        <end position="112"/>
    </location>
</feature>
<dbReference type="PRINTS" id="PR00398">
    <property type="entry name" value="STRDHORMONER"/>
</dbReference>
<dbReference type="InterPro" id="IPR001723">
    <property type="entry name" value="Nuclear_hrmn_rcpt"/>
</dbReference>
<keyword evidence="3 11" id="KW-0479">Metal-binding</keyword>
<feature type="compositionally biased region" description="Basic residues" evidence="12">
    <location>
        <begin position="93"/>
        <end position="110"/>
    </location>
</feature>
<keyword evidence="9 11" id="KW-0675">Receptor</keyword>
<evidence type="ECO:0000256" key="2">
    <source>
        <dbReference type="ARBA" id="ARBA00005993"/>
    </source>
</evidence>
<protein>
    <submittedName>
        <fullName evidence="16">Uncharacterized protein</fullName>
    </submittedName>
</protein>
<evidence type="ECO:0000313" key="15">
    <source>
        <dbReference type="Proteomes" id="UP000887540"/>
    </source>
</evidence>
<dbReference type="SMART" id="SM00430">
    <property type="entry name" value="HOLI"/>
    <property type="match status" value="1"/>
</dbReference>
<dbReference type="Proteomes" id="UP000887540">
    <property type="component" value="Unplaced"/>
</dbReference>
<evidence type="ECO:0000259" key="13">
    <source>
        <dbReference type="PROSITE" id="PS51030"/>
    </source>
</evidence>
<dbReference type="Gene3D" id="3.30.50.10">
    <property type="entry name" value="Erythroid Transcription Factor GATA-1, subunit A"/>
    <property type="match status" value="1"/>
</dbReference>
<dbReference type="GO" id="GO:0005634">
    <property type="term" value="C:nucleus"/>
    <property type="evidence" value="ECO:0007669"/>
    <property type="project" value="UniProtKB-SubCell"/>
</dbReference>
<dbReference type="GO" id="GO:0008270">
    <property type="term" value="F:zinc ion binding"/>
    <property type="evidence" value="ECO:0007669"/>
    <property type="project" value="UniProtKB-KW"/>
</dbReference>
<organism evidence="15 16">
    <name type="scientific">Acrobeloides nanus</name>
    <dbReference type="NCBI Taxonomy" id="290746"/>
    <lineage>
        <taxon>Eukaryota</taxon>
        <taxon>Metazoa</taxon>
        <taxon>Ecdysozoa</taxon>
        <taxon>Nematoda</taxon>
        <taxon>Chromadorea</taxon>
        <taxon>Rhabditida</taxon>
        <taxon>Tylenchina</taxon>
        <taxon>Cephalobomorpha</taxon>
        <taxon>Cephaloboidea</taxon>
        <taxon>Cephalobidae</taxon>
        <taxon>Acrobeloides</taxon>
    </lineage>
</organism>
<evidence type="ECO:0000256" key="6">
    <source>
        <dbReference type="ARBA" id="ARBA00023015"/>
    </source>
</evidence>
<accession>A0A914DLQ7</accession>
<keyword evidence="6 11" id="KW-0805">Transcription regulation</keyword>
<evidence type="ECO:0000256" key="7">
    <source>
        <dbReference type="ARBA" id="ARBA00023125"/>
    </source>
</evidence>
<dbReference type="GO" id="GO:0003700">
    <property type="term" value="F:DNA-binding transcription factor activity"/>
    <property type="evidence" value="ECO:0007669"/>
    <property type="project" value="InterPro"/>
</dbReference>
<evidence type="ECO:0000256" key="10">
    <source>
        <dbReference type="ARBA" id="ARBA00023242"/>
    </source>
</evidence>
<dbReference type="PROSITE" id="PS00031">
    <property type="entry name" value="NUCLEAR_REC_DBD_1"/>
    <property type="match status" value="1"/>
</dbReference>
<dbReference type="GO" id="GO:0000978">
    <property type="term" value="F:RNA polymerase II cis-regulatory region sequence-specific DNA binding"/>
    <property type="evidence" value="ECO:0007669"/>
    <property type="project" value="InterPro"/>
</dbReference>
<dbReference type="PROSITE" id="PS51843">
    <property type="entry name" value="NR_LBD"/>
    <property type="match status" value="1"/>
</dbReference>
<evidence type="ECO:0000256" key="8">
    <source>
        <dbReference type="ARBA" id="ARBA00023163"/>
    </source>
</evidence>
<keyword evidence="5 11" id="KW-0862">Zinc</keyword>
<feature type="region of interest" description="Disordered" evidence="12">
    <location>
        <begin position="334"/>
        <end position="369"/>
    </location>
</feature>
<keyword evidence="8 11" id="KW-0804">Transcription</keyword>
<comment type="subcellular location">
    <subcellularLocation>
        <location evidence="1 11">Nucleus</location>
    </subcellularLocation>
</comment>
<name>A0A914DLQ7_9BILA</name>
<dbReference type="InterPro" id="IPR000536">
    <property type="entry name" value="Nucl_hrmn_rcpt_lig-bd"/>
</dbReference>
<dbReference type="CDD" id="cd06960">
    <property type="entry name" value="NR_DBD_HNF4A"/>
    <property type="match status" value="1"/>
</dbReference>
<evidence type="ECO:0000256" key="4">
    <source>
        <dbReference type="ARBA" id="ARBA00022771"/>
    </source>
</evidence>
<evidence type="ECO:0000256" key="11">
    <source>
        <dbReference type="RuleBase" id="RU004334"/>
    </source>
</evidence>
<evidence type="ECO:0000313" key="16">
    <source>
        <dbReference type="WBParaSite" id="ACRNAN_scaffold301.g16540.t1"/>
    </source>
</evidence>
<keyword evidence="10 11" id="KW-0539">Nucleus</keyword>
<dbReference type="WBParaSite" id="ACRNAN_scaffold301.g16540.t1">
    <property type="protein sequence ID" value="ACRNAN_scaffold301.g16540.t1"/>
    <property type="gene ID" value="ACRNAN_scaffold301.g16540"/>
</dbReference>
<dbReference type="PANTHER" id="PTHR24083">
    <property type="entry name" value="NUCLEAR HORMONE RECEPTOR"/>
    <property type="match status" value="1"/>
</dbReference>
<feature type="domain" description="Nuclear receptor" evidence="13">
    <location>
        <begin position="11"/>
        <end position="86"/>
    </location>
</feature>
<sequence length="560" mass="61603">MACSGEKLPPGTQCVVCEDLATGNHYSVPSCNGCKTFFRRAVVNNRTFACMGHGNCPVNKGVRCQCRHCRFRKCLQVGMDKNAIQNDRDRIGYTKRTKKGGKSVGSKRLKGSISPQAFTPISVYEEDAPSDHEQSNSPFTVQSTSDHEKDPKSPNALDPRNTSKATLDSVLERLTQLENNFTLLLSRAEIDPYSSLDEALMAPSRFSQPINVKITDPIAAPKPGKEQHKMPFWRSRIIALYIDWAKTFSSFRKLPYADKIALITNHASSYMIMCEAFRTPEHINDKIVHPDGHCFTRHPPPNSLFLSKTDLMENDEETKTTDDLPRPTPIKVECLPGSGNLGGGSPIVPDSKKDLESSESNAQAASQQSLPSNVHLFFDPGLISEGKSCVETGVRSLVDLPPGVDGPNIGSLSGLTPVMAAMIDYVMKPFRKLDITTTEFAILQAIMFFDSDTDGLDSASQRNVSAEQKKLLTALYRYITQNYDPEEASERYAAILLRIPTIRKVAAKKNESLQIIDMFNLFSLNSLVKETALGIRGPNAVTPPVVSAMENGSPTSPSPQ</sequence>
<keyword evidence="7 11" id="KW-0238">DNA-binding</keyword>
<evidence type="ECO:0000259" key="14">
    <source>
        <dbReference type="PROSITE" id="PS51843"/>
    </source>
</evidence>
<dbReference type="Gene3D" id="1.10.565.10">
    <property type="entry name" value="Retinoid X Receptor"/>
    <property type="match status" value="2"/>
</dbReference>
<dbReference type="PRINTS" id="PR00047">
    <property type="entry name" value="STROIDFINGER"/>
</dbReference>
<dbReference type="SMART" id="SM00399">
    <property type="entry name" value="ZnF_C4"/>
    <property type="match status" value="1"/>
</dbReference>
<dbReference type="PROSITE" id="PS51030">
    <property type="entry name" value="NUCLEAR_REC_DBD_2"/>
    <property type="match status" value="1"/>
</dbReference>
<dbReference type="InterPro" id="IPR001628">
    <property type="entry name" value="Znf_hrmn_rcpt"/>
</dbReference>
<feature type="domain" description="NR LBD" evidence="14">
    <location>
        <begin position="166"/>
        <end position="535"/>
    </location>
</feature>
<dbReference type="InterPro" id="IPR050274">
    <property type="entry name" value="Nuclear_hormone_rcpt_NR2"/>
</dbReference>
<feature type="region of interest" description="Disordered" evidence="12">
    <location>
        <begin position="126"/>
        <end position="162"/>
    </location>
</feature>
<comment type="similarity">
    <text evidence="2 11">Belongs to the nuclear hormone receptor family.</text>
</comment>
<keyword evidence="15" id="KW-1185">Reference proteome</keyword>
<evidence type="ECO:0000256" key="12">
    <source>
        <dbReference type="SAM" id="MobiDB-lite"/>
    </source>
</evidence>
<feature type="compositionally biased region" description="Polar residues" evidence="12">
    <location>
        <begin position="135"/>
        <end position="144"/>
    </location>
</feature>
<feature type="compositionally biased region" description="Low complexity" evidence="12">
    <location>
        <begin position="358"/>
        <end position="369"/>
    </location>
</feature>